<dbReference type="CDD" id="cd18793">
    <property type="entry name" value="SF2_C_SNF"/>
    <property type="match status" value="1"/>
</dbReference>
<evidence type="ECO:0000313" key="21">
    <source>
        <dbReference type="EMBL" id="KAK3007521.1"/>
    </source>
</evidence>
<evidence type="ECO:0000256" key="14">
    <source>
        <dbReference type="ARBA" id="ARBA00023163"/>
    </source>
</evidence>
<evidence type="ECO:0000256" key="10">
    <source>
        <dbReference type="ARBA" id="ARBA00022853"/>
    </source>
</evidence>
<dbReference type="InterPro" id="IPR000330">
    <property type="entry name" value="SNF2_N"/>
</dbReference>
<dbReference type="InterPro" id="IPR014001">
    <property type="entry name" value="Helicase_ATP-bd"/>
</dbReference>
<evidence type="ECO:0000256" key="9">
    <source>
        <dbReference type="ARBA" id="ARBA00022840"/>
    </source>
</evidence>
<name>A0AA88VEU4_9ASTE</name>
<evidence type="ECO:0000256" key="2">
    <source>
        <dbReference type="ARBA" id="ARBA00008438"/>
    </source>
</evidence>
<feature type="region of interest" description="Disordered" evidence="17">
    <location>
        <begin position="217"/>
        <end position="263"/>
    </location>
</feature>
<dbReference type="InterPro" id="IPR001650">
    <property type="entry name" value="Helicase_C-like"/>
</dbReference>
<dbReference type="GO" id="GO:0008270">
    <property type="term" value="F:zinc ion binding"/>
    <property type="evidence" value="ECO:0007669"/>
    <property type="project" value="UniProtKB-KW"/>
</dbReference>
<dbReference type="GO" id="GO:0005524">
    <property type="term" value="F:ATP binding"/>
    <property type="evidence" value="ECO:0007669"/>
    <property type="project" value="UniProtKB-KW"/>
</dbReference>
<keyword evidence="13" id="KW-0943">RNA-mediated gene silencing</keyword>
<evidence type="ECO:0000256" key="4">
    <source>
        <dbReference type="ARBA" id="ARBA00022741"/>
    </source>
</evidence>
<dbReference type="PROSITE" id="PS51192">
    <property type="entry name" value="HELICASE_ATP_BIND_1"/>
    <property type="match status" value="1"/>
</dbReference>
<evidence type="ECO:0008006" key="23">
    <source>
        <dbReference type="Google" id="ProtNLM"/>
    </source>
</evidence>
<dbReference type="GO" id="GO:0006281">
    <property type="term" value="P:DNA repair"/>
    <property type="evidence" value="ECO:0007669"/>
    <property type="project" value="TreeGrafter"/>
</dbReference>
<evidence type="ECO:0000259" key="19">
    <source>
        <dbReference type="PROSITE" id="PS51192"/>
    </source>
</evidence>
<evidence type="ECO:0000256" key="17">
    <source>
        <dbReference type="SAM" id="MobiDB-lite"/>
    </source>
</evidence>
<evidence type="ECO:0000256" key="12">
    <source>
        <dbReference type="ARBA" id="ARBA00023125"/>
    </source>
</evidence>
<dbReference type="InterPro" id="IPR001841">
    <property type="entry name" value="Znf_RING"/>
</dbReference>
<keyword evidence="4" id="KW-0547">Nucleotide-binding</keyword>
<keyword evidence="11" id="KW-0805">Transcription regulation</keyword>
<evidence type="ECO:0000256" key="13">
    <source>
        <dbReference type="ARBA" id="ARBA00023158"/>
    </source>
</evidence>
<keyword evidence="15" id="KW-0539">Nucleus</keyword>
<dbReference type="InterPro" id="IPR018957">
    <property type="entry name" value="Znf_C3HC4_RING-type"/>
</dbReference>
<keyword evidence="6" id="KW-0378">Hydrolase</keyword>
<keyword evidence="14" id="KW-0804">Transcription</keyword>
<gene>
    <name evidence="21" type="ORF">RJ639_014845</name>
</gene>
<comment type="caution">
    <text evidence="21">The sequence shown here is derived from an EMBL/GenBank/DDBJ whole genome shotgun (WGS) entry which is preliminary data.</text>
</comment>
<dbReference type="Proteomes" id="UP001188597">
    <property type="component" value="Unassembled WGS sequence"/>
</dbReference>
<evidence type="ECO:0000256" key="8">
    <source>
        <dbReference type="ARBA" id="ARBA00022833"/>
    </source>
</evidence>
<dbReference type="InterPro" id="IPR027417">
    <property type="entry name" value="P-loop_NTPase"/>
</dbReference>
<accession>A0AA88VEU4</accession>
<dbReference type="InterPro" id="IPR050628">
    <property type="entry name" value="SNF2_RAD54_helicase_TF"/>
</dbReference>
<protein>
    <recommendedName>
        <fullName evidence="23">Helicase-like transcription factor CHR28</fullName>
    </recommendedName>
</protein>
<dbReference type="PROSITE" id="PS00518">
    <property type="entry name" value="ZF_RING_1"/>
    <property type="match status" value="1"/>
</dbReference>
<keyword evidence="22" id="KW-1185">Reference proteome</keyword>
<dbReference type="SMART" id="SM00490">
    <property type="entry name" value="HELICc"/>
    <property type="match status" value="1"/>
</dbReference>
<dbReference type="Pfam" id="PF00097">
    <property type="entry name" value="zf-C3HC4"/>
    <property type="match status" value="1"/>
</dbReference>
<keyword evidence="8" id="KW-0862">Zinc</keyword>
<dbReference type="GO" id="GO:0016787">
    <property type="term" value="F:hydrolase activity"/>
    <property type="evidence" value="ECO:0007669"/>
    <property type="project" value="UniProtKB-KW"/>
</dbReference>
<dbReference type="AlphaFoldDB" id="A0AA88VEU4"/>
<keyword evidence="10" id="KW-0156">Chromatin regulator</keyword>
<dbReference type="GO" id="GO:0003677">
    <property type="term" value="F:DNA binding"/>
    <property type="evidence" value="ECO:0007669"/>
    <property type="project" value="UniProtKB-KW"/>
</dbReference>
<reference evidence="21" key="1">
    <citation type="submission" date="2022-12" db="EMBL/GenBank/DDBJ databases">
        <title>Draft genome assemblies for two species of Escallonia (Escalloniales).</title>
        <authorList>
            <person name="Chanderbali A."/>
            <person name="Dervinis C."/>
            <person name="Anghel I."/>
            <person name="Soltis D."/>
            <person name="Soltis P."/>
            <person name="Zapata F."/>
        </authorList>
    </citation>
    <scope>NUCLEOTIDE SEQUENCE</scope>
    <source>
        <strain evidence="21">UCBG64.0493</strain>
        <tissue evidence="21">Leaf</tissue>
    </source>
</reference>
<dbReference type="Pfam" id="PF00271">
    <property type="entry name" value="Helicase_C"/>
    <property type="match status" value="1"/>
</dbReference>
<dbReference type="FunFam" id="3.40.50.10810:FF:000071">
    <property type="entry name" value="SNF2 domain-containing protein / helicase domain-containing protein / zinc finger protein-like protein"/>
    <property type="match status" value="1"/>
</dbReference>
<dbReference type="CDD" id="cd18008">
    <property type="entry name" value="DEXDc_SHPRH-like"/>
    <property type="match status" value="1"/>
</dbReference>
<dbReference type="GO" id="GO:0005634">
    <property type="term" value="C:nucleus"/>
    <property type="evidence" value="ECO:0007669"/>
    <property type="project" value="UniProtKB-SubCell"/>
</dbReference>
<dbReference type="InterPro" id="IPR017907">
    <property type="entry name" value="Znf_RING_CS"/>
</dbReference>
<feature type="region of interest" description="Disordered" evidence="17">
    <location>
        <begin position="24"/>
        <end position="50"/>
    </location>
</feature>
<dbReference type="InterPro" id="IPR013083">
    <property type="entry name" value="Znf_RING/FYVE/PHD"/>
</dbReference>
<dbReference type="PANTHER" id="PTHR45626">
    <property type="entry name" value="TRANSCRIPTION TERMINATION FACTOR 2-RELATED"/>
    <property type="match status" value="1"/>
</dbReference>
<evidence type="ECO:0000256" key="3">
    <source>
        <dbReference type="ARBA" id="ARBA00022723"/>
    </source>
</evidence>
<organism evidence="21 22">
    <name type="scientific">Escallonia herrerae</name>
    <dbReference type="NCBI Taxonomy" id="1293975"/>
    <lineage>
        <taxon>Eukaryota</taxon>
        <taxon>Viridiplantae</taxon>
        <taxon>Streptophyta</taxon>
        <taxon>Embryophyta</taxon>
        <taxon>Tracheophyta</taxon>
        <taxon>Spermatophyta</taxon>
        <taxon>Magnoliopsida</taxon>
        <taxon>eudicotyledons</taxon>
        <taxon>Gunneridae</taxon>
        <taxon>Pentapetalae</taxon>
        <taxon>asterids</taxon>
        <taxon>campanulids</taxon>
        <taxon>Escalloniales</taxon>
        <taxon>Escalloniaceae</taxon>
        <taxon>Escallonia</taxon>
    </lineage>
</organism>
<comment type="subcellular location">
    <subcellularLocation>
        <location evidence="1">Nucleus</location>
    </subcellularLocation>
</comment>
<evidence type="ECO:0000256" key="5">
    <source>
        <dbReference type="ARBA" id="ARBA00022771"/>
    </source>
</evidence>
<evidence type="ECO:0000256" key="15">
    <source>
        <dbReference type="ARBA" id="ARBA00023242"/>
    </source>
</evidence>
<evidence type="ECO:0000256" key="7">
    <source>
        <dbReference type="ARBA" id="ARBA00022806"/>
    </source>
</evidence>
<comment type="similarity">
    <text evidence="2">Belongs to the SNF2/RAD54 helicase family. RAD16 subfamily.</text>
</comment>
<evidence type="ECO:0000259" key="18">
    <source>
        <dbReference type="PROSITE" id="PS50089"/>
    </source>
</evidence>
<evidence type="ECO:0000256" key="1">
    <source>
        <dbReference type="ARBA" id="ARBA00004123"/>
    </source>
</evidence>
<proteinExistence type="inferred from homology"/>
<dbReference type="SMART" id="SM00487">
    <property type="entry name" value="DEXDc"/>
    <property type="match status" value="1"/>
</dbReference>
<dbReference type="PROSITE" id="PS50089">
    <property type="entry name" value="ZF_RING_2"/>
    <property type="match status" value="1"/>
</dbReference>
<evidence type="ECO:0000256" key="6">
    <source>
        <dbReference type="ARBA" id="ARBA00022801"/>
    </source>
</evidence>
<dbReference type="FunFam" id="3.40.50.10810:FF:000068">
    <property type="entry name" value="SNF2 domain-containing protein / helicase domain-containing protein / zinc finger protein-like protein"/>
    <property type="match status" value="1"/>
</dbReference>
<evidence type="ECO:0000259" key="20">
    <source>
        <dbReference type="PROSITE" id="PS51194"/>
    </source>
</evidence>
<dbReference type="Gene3D" id="3.30.40.10">
    <property type="entry name" value="Zinc/RING finger domain, C3HC4 (zinc finger)"/>
    <property type="match status" value="1"/>
</dbReference>
<keyword evidence="3" id="KW-0479">Metal-binding</keyword>
<keyword evidence="7" id="KW-0347">Helicase</keyword>
<evidence type="ECO:0000313" key="22">
    <source>
        <dbReference type="Proteomes" id="UP001188597"/>
    </source>
</evidence>
<dbReference type="InterPro" id="IPR049730">
    <property type="entry name" value="SNF2/RAD54-like_C"/>
</dbReference>
<dbReference type="Gene3D" id="3.40.50.10810">
    <property type="entry name" value="Tandem AAA-ATPase domain"/>
    <property type="match status" value="2"/>
</dbReference>
<dbReference type="Gene3D" id="3.40.50.300">
    <property type="entry name" value="P-loop containing nucleotide triphosphate hydrolases"/>
    <property type="match status" value="1"/>
</dbReference>
<dbReference type="Pfam" id="PF00176">
    <property type="entry name" value="SNF2-rel_dom"/>
    <property type="match status" value="1"/>
</dbReference>
<dbReference type="GO" id="GO:0080188">
    <property type="term" value="P:gene silencing by siRNA-directed DNA methylation"/>
    <property type="evidence" value="ECO:0007669"/>
    <property type="project" value="UniProtKB-ARBA"/>
</dbReference>
<feature type="compositionally biased region" description="Basic residues" evidence="17">
    <location>
        <begin position="240"/>
        <end position="257"/>
    </location>
</feature>
<feature type="domain" description="Helicase C-terminal" evidence="20">
    <location>
        <begin position="645"/>
        <end position="806"/>
    </location>
</feature>
<keyword evidence="12" id="KW-0238">DNA-binding</keyword>
<evidence type="ECO:0000256" key="11">
    <source>
        <dbReference type="ARBA" id="ARBA00023015"/>
    </source>
</evidence>
<keyword evidence="9" id="KW-0067">ATP-binding</keyword>
<dbReference type="SUPFAM" id="SSF52540">
    <property type="entry name" value="P-loop containing nucleoside triphosphate hydrolases"/>
    <property type="match status" value="2"/>
</dbReference>
<evidence type="ECO:0000256" key="16">
    <source>
        <dbReference type="PROSITE-ProRule" id="PRU00175"/>
    </source>
</evidence>
<sequence>MQGAVPEEDTEDMSHFSHGVVTTKVKHHTLHPQSKPQPSAPPDLHQPKTEASLPEGLLSVPLLRHQKIALQWMQQKEGSLKNTTCLGGILADDQGLGKTISMIALIQYQKSLESKPKPEDQCIQKAEALNLDDDDGGGTSVREIRSGKPSAGTLVVCPASVLRQWARELEEKVADEAKLSVLVYHGGNRTKDPVELASHDVVLTTYSIVTNEVPKLPMVNEEDDDQKNGDYGLSSDFSSNKKRKQVPNASKSRKKGRKGVDNSAIDSDCGTLARVRWLRVILDEAQTIKNHRTQVARACCGLKAKKRWCLSGTPIQNAIDELFSYFRFLRYDPYTKYKSFYNTIKVPIAKDSTIGYMKLQAVLRGIMLRRTKGTRIDGQPIITLPPKTIRLTRVDFSVEERAFYSKLEADSHKQQLANKELLISILVENIEHPCRTFNAAFGALSPSCCLDPPIGALAYAAAGTLNQNYANILLLLLRLRQACDHPLLVKGFSTDSVGRDSFKMAKKLPRDMLINLAKHLDTSFAICDVCSDPPEDAVVTICGHVFCYQCVSELLTGDENTCPSPGCKEQLGANVVFSKATLRSCISDDLDGNSSISSESTDKSKVLQNEYTSSKIKAILEILESHCTPKSSISERRDLASCNGALSDSESPTDRPIKAIIFSQWTGMLDLIEMSLNHSYLHHRRLDGTMTLSARDRAVKEFNTDPEVTVMLMSLKAGNLGLNMVAASHVILVDLWWNPTTEDQAIDRAHRIGQTRPVTVSRLTIKDTVEDRILSLQEEKRKIVASAFGEDPSGASAARLSVEDLRKLFGI</sequence>
<dbReference type="SUPFAM" id="SSF57850">
    <property type="entry name" value="RING/U-box"/>
    <property type="match status" value="1"/>
</dbReference>
<keyword evidence="5 16" id="KW-0863">Zinc-finger</keyword>
<dbReference type="GO" id="GO:0008094">
    <property type="term" value="F:ATP-dependent activity, acting on DNA"/>
    <property type="evidence" value="ECO:0007669"/>
    <property type="project" value="TreeGrafter"/>
</dbReference>
<dbReference type="PROSITE" id="PS51194">
    <property type="entry name" value="HELICASE_CTER"/>
    <property type="match status" value="1"/>
</dbReference>
<feature type="domain" description="RING-type" evidence="18">
    <location>
        <begin position="527"/>
        <end position="563"/>
    </location>
</feature>
<dbReference type="InterPro" id="IPR038718">
    <property type="entry name" value="SNF2-like_sf"/>
</dbReference>
<dbReference type="EMBL" id="JAVXUP010001852">
    <property type="protein sequence ID" value="KAK3007521.1"/>
    <property type="molecule type" value="Genomic_DNA"/>
</dbReference>
<dbReference type="PANTHER" id="PTHR45626:SF24">
    <property type="entry name" value="HELICASE-LIKE TRANSCRIPTION FACTOR CHR28-RELATED"/>
    <property type="match status" value="1"/>
</dbReference>
<dbReference type="GO" id="GO:0004386">
    <property type="term" value="F:helicase activity"/>
    <property type="evidence" value="ECO:0007669"/>
    <property type="project" value="UniProtKB-KW"/>
</dbReference>
<feature type="domain" description="Helicase ATP-binding" evidence="19">
    <location>
        <begin position="79"/>
        <end position="332"/>
    </location>
</feature>